<evidence type="ECO:0000256" key="6">
    <source>
        <dbReference type="ARBA" id="ARBA00022989"/>
    </source>
</evidence>
<gene>
    <name evidence="12" type="ORF">FSP39_013786</name>
</gene>
<evidence type="ECO:0000313" key="13">
    <source>
        <dbReference type="Proteomes" id="UP001186944"/>
    </source>
</evidence>
<dbReference type="AlphaFoldDB" id="A0AA89BZD5"/>
<feature type="transmembrane region" description="Helical" evidence="11">
    <location>
        <begin position="76"/>
        <end position="98"/>
    </location>
</feature>
<evidence type="ECO:0000256" key="10">
    <source>
        <dbReference type="SAM" id="MobiDB-lite"/>
    </source>
</evidence>
<keyword evidence="5" id="KW-0735">Signal-anchor</keyword>
<keyword evidence="13" id="KW-1185">Reference proteome</keyword>
<keyword evidence="8 11" id="KW-0472">Membrane</keyword>
<evidence type="ECO:0000313" key="12">
    <source>
        <dbReference type="EMBL" id="KAK3100040.1"/>
    </source>
</evidence>
<evidence type="ECO:0000256" key="4">
    <source>
        <dbReference type="ARBA" id="ARBA00022692"/>
    </source>
</evidence>
<comment type="similarity">
    <text evidence="2">Belongs to the galactose-3-O-sulfotransferase family.</text>
</comment>
<keyword evidence="3" id="KW-0808">Transferase</keyword>
<evidence type="ECO:0000256" key="3">
    <source>
        <dbReference type="ARBA" id="ARBA00022679"/>
    </source>
</evidence>
<feature type="compositionally biased region" description="Basic residues" evidence="10">
    <location>
        <begin position="42"/>
        <end position="62"/>
    </location>
</feature>
<evidence type="ECO:0000256" key="8">
    <source>
        <dbReference type="ARBA" id="ARBA00023136"/>
    </source>
</evidence>
<name>A0AA89BZD5_PINIB</name>
<feature type="compositionally biased region" description="Polar residues" evidence="10">
    <location>
        <begin position="29"/>
        <end position="41"/>
    </location>
</feature>
<comment type="subcellular location">
    <subcellularLocation>
        <location evidence="1">Golgi apparatus membrane</location>
        <topology evidence="1">Single-pass type II membrane protein</topology>
    </subcellularLocation>
</comment>
<dbReference type="EMBL" id="VSWD01000006">
    <property type="protein sequence ID" value="KAK3100040.1"/>
    <property type="molecule type" value="Genomic_DNA"/>
</dbReference>
<evidence type="ECO:0000256" key="7">
    <source>
        <dbReference type="ARBA" id="ARBA00023034"/>
    </source>
</evidence>
<dbReference type="Pfam" id="PF06990">
    <property type="entry name" value="Gal-3-0_sulfotr"/>
    <property type="match status" value="1"/>
</dbReference>
<proteinExistence type="inferred from homology"/>
<dbReference type="InterPro" id="IPR027417">
    <property type="entry name" value="P-loop_NTPase"/>
</dbReference>
<keyword evidence="7" id="KW-0333">Golgi apparatus</keyword>
<dbReference type="InterPro" id="IPR009729">
    <property type="entry name" value="Gal-3-0_sulfotransfrase"/>
</dbReference>
<keyword evidence="6 11" id="KW-1133">Transmembrane helix</keyword>
<dbReference type="SUPFAM" id="SSF52540">
    <property type="entry name" value="P-loop containing nucleoside triphosphate hydrolases"/>
    <property type="match status" value="1"/>
</dbReference>
<feature type="region of interest" description="Disordered" evidence="10">
    <location>
        <begin position="24"/>
        <end position="66"/>
    </location>
</feature>
<sequence>MCYSLIERISLKYSASAEIIIEERKQRRGSPTTPGCSTQSKTLKHLMQKHRADKHRKRHKRDKERQRTIQKHQIPYYYNVLFRKFAVLTVLVVILYSVSPKLDTFTIVFARTHFGLSVDDYNGQWFQSLHRLFHNPLQVIRDGELHNVSGGQIDSILHSPLHVIRGGESYNVSDGQTETILHDLIFKGNKTRSSLPNSTVDKSVTSISTERREEIHNVAFLKIHKAASSTVQNILLRFGYDRNLVFVFPKIRFRYWPNVISLRETISENMIMPPPPGKTYNILCSHVLYNYKAFRSIMPNNTKMIGILRDPFRQFQSTLNYFRPYYIERIQSSDPVLTFLTNPSHYEPYILSGHSFTNNRMAFEFGFPIEFFKFQFYTGMKTEVRKYIDMLKGQFDLVLITEYFEESLVLMKRLLNWKLKDIIFLKMNEFPFRRKYKLHTEHRVLYERLAFMDYPLYYAFRDIMLRKITEGGVDLQGETLQLKKIQNAVHDFCFQEELQTLKIDKSKWNEEFTIDQHTCQLMGLQELHFYERLRKRQYPDEKLPPDLQKEYDRLMDIATRAFRNLT</sequence>
<protein>
    <submittedName>
        <fullName evidence="12">Uncharacterized protein</fullName>
    </submittedName>
</protein>
<evidence type="ECO:0000256" key="9">
    <source>
        <dbReference type="ARBA" id="ARBA00023180"/>
    </source>
</evidence>
<evidence type="ECO:0000256" key="2">
    <source>
        <dbReference type="ARBA" id="ARBA00008124"/>
    </source>
</evidence>
<dbReference type="GO" id="GO:0001733">
    <property type="term" value="F:galactosylceramide sulfotransferase activity"/>
    <property type="evidence" value="ECO:0007669"/>
    <property type="project" value="InterPro"/>
</dbReference>
<organism evidence="12 13">
    <name type="scientific">Pinctada imbricata</name>
    <name type="common">Atlantic pearl-oyster</name>
    <name type="synonym">Pinctada martensii</name>
    <dbReference type="NCBI Taxonomy" id="66713"/>
    <lineage>
        <taxon>Eukaryota</taxon>
        <taxon>Metazoa</taxon>
        <taxon>Spiralia</taxon>
        <taxon>Lophotrochozoa</taxon>
        <taxon>Mollusca</taxon>
        <taxon>Bivalvia</taxon>
        <taxon>Autobranchia</taxon>
        <taxon>Pteriomorphia</taxon>
        <taxon>Pterioida</taxon>
        <taxon>Pterioidea</taxon>
        <taxon>Pteriidae</taxon>
        <taxon>Pinctada</taxon>
    </lineage>
</organism>
<evidence type="ECO:0000256" key="1">
    <source>
        <dbReference type="ARBA" id="ARBA00004323"/>
    </source>
</evidence>
<evidence type="ECO:0000256" key="11">
    <source>
        <dbReference type="SAM" id="Phobius"/>
    </source>
</evidence>
<keyword evidence="4 11" id="KW-0812">Transmembrane</keyword>
<dbReference type="GO" id="GO:0000139">
    <property type="term" value="C:Golgi membrane"/>
    <property type="evidence" value="ECO:0007669"/>
    <property type="project" value="UniProtKB-SubCell"/>
</dbReference>
<dbReference type="PANTHER" id="PTHR14647">
    <property type="entry name" value="GALACTOSE-3-O-SULFOTRANSFERASE"/>
    <property type="match status" value="1"/>
</dbReference>
<keyword evidence="9" id="KW-0325">Glycoprotein</keyword>
<accession>A0AA89BZD5</accession>
<dbReference type="PANTHER" id="PTHR14647:SF87">
    <property type="entry name" value="PUTATIVE-RELATED"/>
    <property type="match status" value="1"/>
</dbReference>
<comment type="caution">
    <text evidence="12">The sequence shown here is derived from an EMBL/GenBank/DDBJ whole genome shotgun (WGS) entry which is preliminary data.</text>
</comment>
<evidence type="ECO:0000256" key="5">
    <source>
        <dbReference type="ARBA" id="ARBA00022968"/>
    </source>
</evidence>
<reference evidence="12" key="1">
    <citation type="submission" date="2019-08" db="EMBL/GenBank/DDBJ databases">
        <title>The improved chromosome-level genome for the pearl oyster Pinctada fucata martensii using PacBio sequencing and Hi-C.</title>
        <authorList>
            <person name="Zheng Z."/>
        </authorList>
    </citation>
    <scope>NUCLEOTIDE SEQUENCE</scope>
    <source>
        <strain evidence="12">ZZ-2019</strain>
        <tissue evidence="12">Adductor muscle</tissue>
    </source>
</reference>
<dbReference type="Gene3D" id="3.40.50.300">
    <property type="entry name" value="P-loop containing nucleotide triphosphate hydrolases"/>
    <property type="match status" value="1"/>
</dbReference>
<dbReference type="Proteomes" id="UP001186944">
    <property type="component" value="Unassembled WGS sequence"/>
</dbReference>
<dbReference type="GO" id="GO:0009247">
    <property type="term" value="P:glycolipid biosynthetic process"/>
    <property type="evidence" value="ECO:0007669"/>
    <property type="project" value="InterPro"/>
</dbReference>